<protein>
    <recommendedName>
        <fullName evidence="12">Nuclease HARBI1</fullName>
    </recommendedName>
</protein>
<organism evidence="10 11">
    <name type="scientific">Hypothenemus hampei</name>
    <name type="common">Coffee berry borer</name>
    <dbReference type="NCBI Taxonomy" id="57062"/>
    <lineage>
        <taxon>Eukaryota</taxon>
        <taxon>Metazoa</taxon>
        <taxon>Ecdysozoa</taxon>
        <taxon>Arthropoda</taxon>
        <taxon>Hexapoda</taxon>
        <taxon>Insecta</taxon>
        <taxon>Pterygota</taxon>
        <taxon>Neoptera</taxon>
        <taxon>Endopterygota</taxon>
        <taxon>Coleoptera</taxon>
        <taxon>Polyphaga</taxon>
        <taxon>Cucujiformia</taxon>
        <taxon>Curculionidae</taxon>
        <taxon>Scolytinae</taxon>
        <taxon>Hypothenemus</taxon>
    </lineage>
</organism>
<sequence>MNNAILLHVVNLGQNLLFNSSDDSDEEGEEKMWNFSEETVPRFNDRQFKEHFRISPSTFEALLLKLHNISEHTIHSGHPELTIEKQLMVTLWYLSNMESFRQVGLKFGITKSTAWDVVYRVCNKMLILNQNNGIIKWPTIENAANIIQGFFEISQFPGVIGAIDGCHIRIMKPLDHPNSYINRKGFPSILLQAVCDHRKLFMDVYTGVPGSVHDARLFRMSDLSERIENNLISFPDDSHLIGDLAYVLSEKLIVGFKDNGRLTNEQKNFNNKLSRTRVVIEHAFAWLKGRFRRLKFVETVRADFIVVIIMACCIMHNICILQDDLPDFVNLPEEMDMHDEENGARLCNANARAKRLNIMNHL</sequence>
<comment type="subcellular location">
    <subcellularLocation>
        <location evidence="2">Nucleus</location>
    </subcellularLocation>
</comment>
<dbReference type="Pfam" id="PF13613">
    <property type="entry name" value="HTH_Tnp_4"/>
    <property type="match status" value="1"/>
</dbReference>
<keyword evidence="4" id="KW-0540">Nuclease</keyword>
<keyword evidence="11" id="KW-1185">Reference proteome</keyword>
<reference evidence="10 11" key="1">
    <citation type="submission" date="2024-05" db="EMBL/GenBank/DDBJ databases">
        <title>Genetic variation in Jamaican populations of the coffee berry borer (Hypothenemus hampei).</title>
        <authorList>
            <person name="Errbii M."/>
            <person name="Myrie A."/>
        </authorList>
    </citation>
    <scope>NUCLEOTIDE SEQUENCE [LARGE SCALE GENOMIC DNA]</scope>
    <source>
        <strain evidence="10">JA-Hopewell-2020-01-JO</strain>
        <tissue evidence="10">Whole body</tissue>
    </source>
</reference>
<dbReference type="InterPro" id="IPR027805">
    <property type="entry name" value="Transposase_HTH_dom"/>
</dbReference>
<keyword evidence="7" id="KW-0539">Nucleus</keyword>
<evidence type="ECO:0000313" key="10">
    <source>
        <dbReference type="EMBL" id="KAL1488475.1"/>
    </source>
</evidence>
<dbReference type="PANTHER" id="PTHR22930">
    <property type="match status" value="1"/>
</dbReference>
<dbReference type="GO" id="GO:0046872">
    <property type="term" value="F:metal ion binding"/>
    <property type="evidence" value="ECO:0007669"/>
    <property type="project" value="UniProtKB-KW"/>
</dbReference>
<dbReference type="GO" id="GO:0005634">
    <property type="term" value="C:nucleus"/>
    <property type="evidence" value="ECO:0007669"/>
    <property type="project" value="UniProtKB-SubCell"/>
</dbReference>
<dbReference type="GO" id="GO:0004518">
    <property type="term" value="F:nuclease activity"/>
    <property type="evidence" value="ECO:0007669"/>
    <property type="project" value="UniProtKB-KW"/>
</dbReference>
<dbReference type="PANTHER" id="PTHR22930:SF85">
    <property type="entry name" value="GH03217P-RELATED"/>
    <property type="match status" value="1"/>
</dbReference>
<keyword evidence="5" id="KW-0479">Metal-binding</keyword>
<feature type="domain" description="DDE Tnp4" evidence="8">
    <location>
        <begin position="163"/>
        <end position="317"/>
    </location>
</feature>
<comment type="similarity">
    <text evidence="3">Belongs to the HARBI1 family.</text>
</comment>
<evidence type="ECO:0000256" key="1">
    <source>
        <dbReference type="ARBA" id="ARBA00001968"/>
    </source>
</evidence>
<dbReference type="Proteomes" id="UP001566132">
    <property type="component" value="Unassembled WGS sequence"/>
</dbReference>
<evidence type="ECO:0000256" key="4">
    <source>
        <dbReference type="ARBA" id="ARBA00022722"/>
    </source>
</evidence>
<evidence type="ECO:0000256" key="3">
    <source>
        <dbReference type="ARBA" id="ARBA00006958"/>
    </source>
</evidence>
<evidence type="ECO:0000259" key="8">
    <source>
        <dbReference type="Pfam" id="PF13359"/>
    </source>
</evidence>
<feature type="domain" description="Transposase Helix-turn-helix" evidence="9">
    <location>
        <begin position="80"/>
        <end position="122"/>
    </location>
</feature>
<dbReference type="InterPro" id="IPR045249">
    <property type="entry name" value="HARBI1-like"/>
</dbReference>
<evidence type="ECO:0000256" key="5">
    <source>
        <dbReference type="ARBA" id="ARBA00022723"/>
    </source>
</evidence>
<evidence type="ECO:0000313" key="11">
    <source>
        <dbReference type="Proteomes" id="UP001566132"/>
    </source>
</evidence>
<dbReference type="GO" id="GO:0016787">
    <property type="term" value="F:hydrolase activity"/>
    <property type="evidence" value="ECO:0007669"/>
    <property type="project" value="UniProtKB-KW"/>
</dbReference>
<evidence type="ECO:0000256" key="7">
    <source>
        <dbReference type="ARBA" id="ARBA00023242"/>
    </source>
</evidence>
<comment type="caution">
    <text evidence="10">The sequence shown here is derived from an EMBL/GenBank/DDBJ whole genome shotgun (WGS) entry which is preliminary data.</text>
</comment>
<dbReference type="Pfam" id="PF13359">
    <property type="entry name" value="DDE_Tnp_4"/>
    <property type="match status" value="1"/>
</dbReference>
<accession>A0ABD1E1M6</accession>
<evidence type="ECO:0000256" key="2">
    <source>
        <dbReference type="ARBA" id="ARBA00004123"/>
    </source>
</evidence>
<evidence type="ECO:0000259" key="9">
    <source>
        <dbReference type="Pfam" id="PF13613"/>
    </source>
</evidence>
<gene>
    <name evidence="10" type="ORF">ABEB36_014945</name>
</gene>
<keyword evidence="6" id="KW-0378">Hydrolase</keyword>
<dbReference type="EMBL" id="JBDJPC010000014">
    <property type="protein sequence ID" value="KAL1488475.1"/>
    <property type="molecule type" value="Genomic_DNA"/>
</dbReference>
<evidence type="ECO:0000256" key="6">
    <source>
        <dbReference type="ARBA" id="ARBA00022801"/>
    </source>
</evidence>
<dbReference type="InterPro" id="IPR027806">
    <property type="entry name" value="HARBI1_dom"/>
</dbReference>
<evidence type="ECO:0008006" key="12">
    <source>
        <dbReference type="Google" id="ProtNLM"/>
    </source>
</evidence>
<proteinExistence type="inferred from homology"/>
<name>A0ABD1E1M6_HYPHA</name>
<dbReference type="AlphaFoldDB" id="A0ABD1E1M6"/>
<comment type="cofactor">
    <cofactor evidence="1">
        <name>a divalent metal cation</name>
        <dbReference type="ChEBI" id="CHEBI:60240"/>
    </cofactor>
</comment>